<keyword evidence="5" id="KW-1185">Reference proteome</keyword>
<evidence type="ECO:0000256" key="2">
    <source>
        <dbReference type="PIRSR" id="PIRSR620023-2"/>
    </source>
</evidence>
<dbReference type="GO" id="GO:0016787">
    <property type="term" value="F:hydrolase activity"/>
    <property type="evidence" value="ECO:0007669"/>
    <property type="project" value="UniProtKB-KW"/>
</dbReference>
<dbReference type="AlphaFoldDB" id="A0A5S3XVX2"/>
<dbReference type="SUPFAM" id="SSF53756">
    <property type="entry name" value="UDP-Glycosyltransferase/glycogen phosphorylase"/>
    <property type="match status" value="1"/>
</dbReference>
<evidence type="ECO:0000313" key="5">
    <source>
        <dbReference type="Proteomes" id="UP000305730"/>
    </source>
</evidence>
<proteinExistence type="predicted"/>
<dbReference type="InterPro" id="IPR016181">
    <property type="entry name" value="Acyl_CoA_acyltransferase"/>
</dbReference>
<dbReference type="Proteomes" id="UP000305730">
    <property type="component" value="Unassembled WGS sequence"/>
</dbReference>
<dbReference type="InterPro" id="IPR020023">
    <property type="entry name" value="PseG"/>
</dbReference>
<evidence type="ECO:0000313" key="4">
    <source>
        <dbReference type="EMBL" id="TMP62125.1"/>
    </source>
</evidence>
<dbReference type="Gene3D" id="3.40.50.11190">
    <property type="match status" value="1"/>
</dbReference>
<comment type="caution">
    <text evidence="4">The sequence shown here is derived from an EMBL/GenBank/DDBJ whole genome shotgun (WGS) entry which is preliminary data.</text>
</comment>
<reference evidence="4" key="3">
    <citation type="submission" date="2019-09" db="EMBL/GenBank/DDBJ databases">
        <title>Co-occurence of chitin degradation, pigmentation and bioactivity in marine Pseudoalteromonas.</title>
        <authorList>
            <person name="Sonnenschein E.C."/>
            <person name="Bech P.K."/>
        </authorList>
    </citation>
    <scope>NUCLEOTIDE SEQUENCE</scope>
    <source>
        <strain evidence="4">S2231</strain>
        <strain evidence="3">S2233</strain>
    </source>
</reference>
<dbReference type="Gene3D" id="3.40.630.30">
    <property type="match status" value="1"/>
</dbReference>
<protein>
    <submittedName>
        <fullName evidence="4">UDP-2,4-diacetamido-2,4, 6-trideoxy-beta-L-altropyranose hydrolase</fullName>
    </submittedName>
</protein>
<dbReference type="EMBL" id="PNCL01000010">
    <property type="protein sequence ID" value="TMP62125.1"/>
    <property type="molecule type" value="Genomic_DNA"/>
</dbReference>
<evidence type="ECO:0000313" key="6">
    <source>
        <dbReference type="Proteomes" id="UP000307706"/>
    </source>
</evidence>
<gene>
    <name evidence="4" type="primary">pseG</name>
    <name evidence="4" type="ORF">CWB96_01985</name>
    <name evidence="3" type="ORF">CWB97_09535</name>
</gene>
<reference evidence="5 6" key="2">
    <citation type="submission" date="2019-06" db="EMBL/GenBank/DDBJ databases">
        <title>Co-occurence of chitin degradation, pigmentation and bioactivity in marine Pseudoalteromonas.</title>
        <authorList>
            <person name="Sonnenschein E.C."/>
            <person name="Bech P.K."/>
        </authorList>
    </citation>
    <scope>NUCLEOTIDE SEQUENCE [LARGE SCALE GENOMIC DNA]</scope>
    <source>
        <strain evidence="6">S2231</strain>
        <strain evidence="5">S2233</strain>
    </source>
</reference>
<feature type="active site" description="Proton acceptor" evidence="1">
    <location>
        <position position="15"/>
    </location>
</feature>
<reference evidence="5 6" key="1">
    <citation type="submission" date="2017-12" db="EMBL/GenBank/DDBJ databases">
        <authorList>
            <person name="Paulsen S."/>
            <person name="Gram L.K."/>
        </authorList>
    </citation>
    <scope>NUCLEOTIDE SEQUENCE [LARGE SCALE GENOMIC DNA]</scope>
    <source>
        <strain evidence="4 6">S2231</strain>
        <strain evidence="3 5">S2233</strain>
    </source>
</reference>
<evidence type="ECO:0000256" key="1">
    <source>
        <dbReference type="PIRSR" id="PIRSR620023-1"/>
    </source>
</evidence>
<dbReference type="NCBIfam" id="TIGR03590">
    <property type="entry name" value="PseG"/>
    <property type="match status" value="1"/>
</dbReference>
<name>A0A5S3XVX2_9GAMM</name>
<dbReference type="SUPFAM" id="SSF55729">
    <property type="entry name" value="Acyl-CoA N-acyltransferases (Nat)"/>
    <property type="match status" value="1"/>
</dbReference>
<dbReference type="EMBL" id="PNCK01000030">
    <property type="protein sequence ID" value="TMP43476.1"/>
    <property type="molecule type" value="Genomic_DNA"/>
</dbReference>
<sequence>MNIIARISSCLGIGHVMRMKWLLHEFSARGYSLTVILDDSPVDVSYLIKELKCQLHYVVTNSENDIALIKSFIVESTSCFVFIDHYELGYEYEEQLKSLGCKVVVFDDLARAHYCDFLFDAKWEGHKTANRYDNKVPDFTKLYQGPDFALLSPDYSNCKRKMITNKGITKILLSLGGGGDLALFGSFIGAIPKALMKELDISVVIGPQAKNRSILDLVSKNIPEITLLEAPLSLAKYYSECDLFIGSLGTSLYELAAFKVPSITFSIAVNQNNELPHLEAFGHFLHLDMIDLAQMKTLGENLAKILCALPRITQLRKQAILLVDGAGVKRVANVLTGNQIDLGGNFIESHVHKYTYLSKTISIRPICDGDINDYLVARNKPSNAKRMTLTKPIERLPHYLWWFNNERRSYVVENNGKVIAYIWHQLYRQNGAEYLYGGWFTADEELPFNIAILILQWQLDFCDELHPHAHWLAVIHKDNKFVNLLNRYMGFVETPQDSLYYSVTESLFPQADTQFNFVMRYSNE</sequence>
<dbReference type="OrthoDB" id="9788924at2"/>
<feature type="binding site" evidence="2">
    <location>
        <position position="254"/>
    </location>
    <ligand>
        <name>substrate</name>
    </ligand>
</feature>
<keyword evidence="4" id="KW-0378">Hydrolase</keyword>
<accession>A0A5S3XVX2</accession>
<organism evidence="4 6">
    <name type="scientific">Pseudoalteromonas citrea</name>
    <dbReference type="NCBI Taxonomy" id="43655"/>
    <lineage>
        <taxon>Bacteria</taxon>
        <taxon>Pseudomonadati</taxon>
        <taxon>Pseudomonadota</taxon>
        <taxon>Gammaproteobacteria</taxon>
        <taxon>Alteromonadales</taxon>
        <taxon>Pseudoalteromonadaceae</taxon>
        <taxon>Pseudoalteromonas</taxon>
    </lineage>
</organism>
<evidence type="ECO:0000313" key="3">
    <source>
        <dbReference type="EMBL" id="TMP43476.1"/>
    </source>
</evidence>
<dbReference type="Proteomes" id="UP000307706">
    <property type="component" value="Unassembled WGS sequence"/>
</dbReference>
<dbReference type="Gene3D" id="3.40.50.2000">
    <property type="entry name" value="Glycogen Phosphorylase B"/>
    <property type="match status" value="1"/>
</dbReference>
<dbReference type="RefSeq" id="WP_138596753.1">
    <property type="nucleotide sequence ID" value="NZ_PNCK01000030.1"/>
</dbReference>